<reference evidence="3" key="1">
    <citation type="submission" date="2018-07" db="EMBL/GenBank/DDBJ databases">
        <authorList>
            <person name="Liu B.-T."/>
            <person name="Du Z."/>
        </authorList>
    </citation>
    <scope>NUCLEOTIDE SEQUENCE [LARGE SCALE GENOMIC DNA]</scope>
    <source>
        <strain evidence="3">XYN52</strain>
    </source>
</reference>
<dbReference type="InterPro" id="IPR006747">
    <property type="entry name" value="DUF599"/>
</dbReference>
<feature type="transmembrane region" description="Helical" evidence="1">
    <location>
        <begin position="138"/>
        <end position="155"/>
    </location>
</feature>
<accession>A0A369VZ70</accession>
<feature type="transmembrane region" description="Helical" evidence="1">
    <location>
        <begin position="83"/>
        <end position="109"/>
    </location>
</feature>
<dbReference type="PANTHER" id="PTHR31881:SF6">
    <property type="entry name" value="OS09G0494600 PROTEIN"/>
    <property type="match status" value="1"/>
</dbReference>
<protein>
    <submittedName>
        <fullName evidence="2">DUF599 domain-containing protein</fullName>
    </submittedName>
</protein>
<evidence type="ECO:0000313" key="2">
    <source>
        <dbReference type="EMBL" id="RDE07696.1"/>
    </source>
</evidence>
<evidence type="ECO:0000313" key="3">
    <source>
        <dbReference type="Proteomes" id="UP000253759"/>
    </source>
</evidence>
<dbReference type="EMBL" id="QQNH01000041">
    <property type="protein sequence ID" value="RDE07696.1"/>
    <property type="molecule type" value="Genomic_DNA"/>
</dbReference>
<keyword evidence="3" id="KW-1185">Reference proteome</keyword>
<proteinExistence type="predicted"/>
<comment type="caution">
    <text evidence="2">The sequence shown here is derived from an EMBL/GenBank/DDBJ whole genome shotgun (WGS) entry which is preliminary data.</text>
</comment>
<keyword evidence="1" id="KW-0812">Transmembrane</keyword>
<dbReference type="Pfam" id="PF04654">
    <property type="entry name" value="DUF599"/>
    <property type="match status" value="1"/>
</dbReference>
<evidence type="ECO:0000256" key="1">
    <source>
        <dbReference type="SAM" id="Phobius"/>
    </source>
</evidence>
<dbReference type="AlphaFoldDB" id="A0A369VZ70"/>
<organism evidence="2 3">
    <name type="scientific">Pelagibacterium lacus</name>
    <dbReference type="NCBI Taxonomy" id="2282655"/>
    <lineage>
        <taxon>Bacteria</taxon>
        <taxon>Pseudomonadati</taxon>
        <taxon>Pseudomonadota</taxon>
        <taxon>Alphaproteobacteria</taxon>
        <taxon>Hyphomicrobiales</taxon>
        <taxon>Devosiaceae</taxon>
        <taxon>Pelagibacterium</taxon>
    </lineage>
</organism>
<keyword evidence="1" id="KW-0472">Membrane</keyword>
<sequence length="246" mass="27418">MAGRGRRTALSSAGPLRHKTDRDKMNAFALFASVLPLAALWLYGFATARIDRRRPSLSALMNEHRFAWVDQASRRDTPLDAILAGNIMNAVSFFASTTALLILALFTVIGQLPQFLPALSAIAFGAAHSTLDMQIHNVMLLVLFVYAFLSFTLSLRQFNHFCILLGALDHADPTPREEIRTIARINAMAAQRFNAGIRSYYFAIPMVAWFVSGWAAIVVTLATIVLLLHREYFSDARWLVARITPH</sequence>
<feature type="transmembrane region" description="Helical" evidence="1">
    <location>
        <begin position="27"/>
        <end position="46"/>
    </location>
</feature>
<name>A0A369VZ70_9HYPH</name>
<dbReference type="PANTHER" id="PTHR31881">
    <property type="match status" value="1"/>
</dbReference>
<gene>
    <name evidence="2" type="ORF">DVH29_15415</name>
</gene>
<dbReference type="OrthoDB" id="9806874at2"/>
<dbReference type="Proteomes" id="UP000253759">
    <property type="component" value="Unassembled WGS sequence"/>
</dbReference>
<feature type="transmembrane region" description="Helical" evidence="1">
    <location>
        <begin position="200"/>
        <end position="228"/>
    </location>
</feature>
<keyword evidence="1" id="KW-1133">Transmembrane helix</keyword>